<evidence type="ECO:0000313" key="1">
    <source>
        <dbReference type="EMBL" id="OGX92054.1"/>
    </source>
</evidence>
<comment type="caution">
    <text evidence="1">The sequence shown here is derived from an EMBL/GenBank/DDBJ whole genome shotgun (WGS) entry which is preliminary data.</text>
</comment>
<reference evidence="1 2" key="1">
    <citation type="submission" date="2016-08" db="EMBL/GenBank/DDBJ databases">
        <title>Hymenobacter coccineus sp. nov., Hymenobacter lapidarius sp. nov. and Hymenobacter glacialis sp. nov., isolated from Antarctic soil.</title>
        <authorList>
            <person name="Sedlacek I."/>
            <person name="Kralova S."/>
            <person name="Kyrova K."/>
            <person name="Maslanova I."/>
            <person name="Stankova E."/>
            <person name="Vrbovska V."/>
            <person name="Nemec M."/>
            <person name="Bartak M."/>
            <person name="Svec P."/>
            <person name="Busse H.-J."/>
            <person name="Pantucek R."/>
        </authorList>
    </citation>
    <scope>NUCLEOTIDE SEQUENCE [LARGE SCALE GENOMIC DNA]</scope>
    <source>
        <strain evidence="1 2">CCM 8649</strain>
    </source>
</reference>
<protein>
    <recommendedName>
        <fullName evidence="3">Secretion system C-terminal sorting domain-containing protein</fullName>
    </recommendedName>
</protein>
<evidence type="ECO:0000313" key="2">
    <source>
        <dbReference type="Proteomes" id="UP000177506"/>
    </source>
</evidence>
<dbReference type="Gene3D" id="2.70.98.70">
    <property type="match status" value="1"/>
</dbReference>
<name>A0A1G1TMF5_9BACT</name>
<keyword evidence="2" id="KW-1185">Reference proteome</keyword>
<proteinExistence type="predicted"/>
<accession>A0A1G1TMF5</accession>
<gene>
    <name evidence="1" type="ORF">BEN49_17405</name>
</gene>
<dbReference type="Proteomes" id="UP000177506">
    <property type="component" value="Unassembled WGS sequence"/>
</dbReference>
<sequence>MGQATNHNLVLVDGAGPAIGAPGAGSPTTSTIQETLQTPLLAYGEVATAYQGATITRKALFVRSSYYLLADVASATAAHAYTWQLHGYGLTNGNADTGTFTDGLSSQEGTWQKNGVSLLAHVATAGDPATYTTVTNQHETTYNTAESHTTLLVQTPSAPLAVFLAGLYPYTTQPPRVATTSQASTAALATTGTGFIDIAFAQADSVLSTDASGQLPQAVSADGLLNFYSATANGSFSQLFVQAGTVLRVGPTPVLRATPRANVSWQNTGGSRYNGYANRRTTLRLSLPRAPTSVVGTSVASYAYDADSHALEVVLAAAGSFEVQLGSSPLPVVLASFAGQRQGPAVQLRWCTASELPSQGTEVQRQAAAGASFMAIGFVPGAGKNTQATAYAFRDTLALATTAYYRLRQFNQDGVATYSPVVAVGPPPGAGSRLLPVFPQPVQRLLHVQVAGPAQLVTLRLCDGLGRLVHEQLCQQQAQLDLSHLRPGLYYLVAHDATGAPIAGGQRVVVAP</sequence>
<dbReference type="EMBL" id="MDZA01000016">
    <property type="protein sequence ID" value="OGX92054.1"/>
    <property type="molecule type" value="Genomic_DNA"/>
</dbReference>
<organism evidence="1 2">
    <name type="scientific">Hymenobacter coccineus</name>
    <dbReference type="NCBI Taxonomy" id="1908235"/>
    <lineage>
        <taxon>Bacteria</taxon>
        <taxon>Pseudomonadati</taxon>
        <taxon>Bacteroidota</taxon>
        <taxon>Cytophagia</taxon>
        <taxon>Cytophagales</taxon>
        <taxon>Hymenobacteraceae</taxon>
        <taxon>Hymenobacter</taxon>
    </lineage>
</organism>
<dbReference type="AlphaFoldDB" id="A0A1G1TMF5"/>
<evidence type="ECO:0008006" key="3">
    <source>
        <dbReference type="Google" id="ProtNLM"/>
    </source>
</evidence>